<name>A0A7I8KB69_SPIIN</name>
<dbReference type="EMBL" id="LR746267">
    <property type="protein sequence ID" value="CAA7394903.1"/>
    <property type="molecule type" value="Genomic_DNA"/>
</dbReference>
<protein>
    <submittedName>
        <fullName evidence="2">Uncharacterized protein</fullName>
    </submittedName>
</protein>
<evidence type="ECO:0000313" key="2">
    <source>
        <dbReference type="EMBL" id="CAA7394903.1"/>
    </source>
</evidence>
<dbReference type="OrthoDB" id="1916993at2759"/>
<dbReference type="AlphaFoldDB" id="A0A7I8KB69"/>
<evidence type="ECO:0000313" key="3">
    <source>
        <dbReference type="Proteomes" id="UP000663760"/>
    </source>
</evidence>
<evidence type="ECO:0000256" key="1">
    <source>
        <dbReference type="SAM" id="SignalP"/>
    </source>
</evidence>
<reference evidence="2" key="1">
    <citation type="submission" date="2020-02" db="EMBL/GenBank/DDBJ databases">
        <authorList>
            <person name="Scholz U."/>
            <person name="Mascher M."/>
            <person name="Fiebig A."/>
        </authorList>
    </citation>
    <scope>NUCLEOTIDE SEQUENCE</scope>
</reference>
<sequence>MGSRFSAALLLLLLAVVSLNSGVAPAEGATGNLCGRFPPEEFCNINCLVPDPVCGANGVTYICGCVEADCNGVRVVKLGEC</sequence>
<dbReference type="PANTHER" id="PTHR34376">
    <property type="entry name" value="SERINE PROTEASE INHIBITOR, KAZAL-TYPE FAMILY PROTEIN"/>
    <property type="match status" value="1"/>
</dbReference>
<organism evidence="2 3">
    <name type="scientific">Spirodela intermedia</name>
    <name type="common">Intermediate duckweed</name>
    <dbReference type="NCBI Taxonomy" id="51605"/>
    <lineage>
        <taxon>Eukaryota</taxon>
        <taxon>Viridiplantae</taxon>
        <taxon>Streptophyta</taxon>
        <taxon>Embryophyta</taxon>
        <taxon>Tracheophyta</taxon>
        <taxon>Spermatophyta</taxon>
        <taxon>Magnoliopsida</taxon>
        <taxon>Liliopsida</taxon>
        <taxon>Araceae</taxon>
        <taxon>Lemnoideae</taxon>
        <taxon>Spirodela</taxon>
    </lineage>
</organism>
<keyword evidence="3" id="KW-1185">Reference proteome</keyword>
<accession>A0A7I8KB69</accession>
<proteinExistence type="predicted"/>
<dbReference type="Proteomes" id="UP000663760">
    <property type="component" value="Chromosome 4"/>
</dbReference>
<dbReference type="PANTHER" id="PTHR34376:SF4">
    <property type="entry name" value="KAZAL-LIKE DOMAIN-CONTAINING PROTEIN"/>
    <property type="match status" value="1"/>
</dbReference>
<feature type="chain" id="PRO_5029553810" evidence="1">
    <location>
        <begin position="29"/>
        <end position="81"/>
    </location>
</feature>
<keyword evidence="1" id="KW-0732">Signal</keyword>
<dbReference type="Gene3D" id="3.30.60.30">
    <property type="match status" value="1"/>
</dbReference>
<feature type="signal peptide" evidence="1">
    <location>
        <begin position="1"/>
        <end position="28"/>
    </location>
</feature>
<gene>
    <name evidence="2" type="ORF">SI8410_04005564</name>
</gene>